<dbReference type="GO" id="GO:0003700">
    <property type="term" value="F:DNA-binding transcription factor activity"/>
    <property type="evidence" value="ECO:0007669"/>
    <property type="project" value="InterPro"/>
</dbReference>
<dbReference type="Gene3D" id="3.40.190.10">
    <property type="entry name" value="Periplasmic binding protein-like II"/>
    <property type="match status" value="2"/>
</dbReference>
<name>A0A926VKZ8_9CYAN</name>
<accession>A0A926VKZ8</accession>
<protein>
    <submittedName>
        <fullName evidence="6">LysR family transcriptional regulator</fullName>
    </submittedName>
</protein>
<evidence type="ECO:0000313" key="6">
    <source>
        <dbReference type="EMBL" id="MBD2185816.1"/>
    </source>
</evidence>
<dbReference type="Gene3D" id="1.10.10.10">
    <property type="entry name" value="Winged helix-like DNA-binding domain superfamily/Winged helix DNA-binding domain"/>
    <property type="match status" value="1"/>
</dbReference>
<dbReference type="InterPro" id="IPR036388">
    <property type="entry name" value="WH-like_DNA-bd_sf"/>
</dbReference>
<dbReference type="Proteomes" id="UP000641646">
    <property type="component" value="Unassembled WGS sequence"/>
</dbReference>
<dbReference type="InterPro" id="IPR000847">
    <property type="entry name" value="LysR_HTH_N"/>
</dbReference>
<keyword evidence="3" id="KW-0238">DNA-binding</keyword>
<dbReference type="InterPro" id="IPR036390">
    <property type="entry name" value="WH_DNA-bd_sf"/>
</dbReference>
<sequence length="298" mass="34059">MELRHLRYFIAVAEELHFSKAAERLHIAQPPLSQQIQQLEAELGVELFQRKTKRQVQLTDAGRVFLQEAYQLLTQLEQAIQVTRRVGRGEVGQLRVGFISSVTYDVLPAILREFREEFPDVELVLLELTTIEQEQALRDNRIEVGFVHPPLEDDTLSWECIQQQPLIVALPETHPLAVQERVKVSQLAEEFFILFPRQKGLGLYDRILTLCQQADFTPKVGQQAIQMQTIIGLVSAEMGIAIVPSCLQNLQRSGVVYRSFEEETPLVEAAVAWREGEETPIVRQFLQVVRQVCTKSFS</sequence>
<dbReference type="Pfam" id="PF03466">
    <property type="entry name" value="LysR_substrate"/>
    <property type="match status" value="1"/>
</dbReference>
<reference evidence="6" key="1">
    <citation type="journal article" date="2015" name="ISME J.">
        <title>Draft Genome Sequence of Streptomyces incarnatus NRRL8089, which Produces the Nucleoside Antibiotic Sinefungin.</title>
        <authorList>
            <person name="Oshima K."/>
            <person name="Hattori M."/>
            <person name="Shimizu H."/>
            <person name="Fukuda K."/>
            <person name="Nemoto M."/>
            <person name="Inagaki K."/>
            <person name="Tamura T."/>
        </authorList>
    </citation>
    <scope>NUCLEOTIDE SEQUENCE</scope>
    <source>
        <strain evidence="6">FACHB-1375</strain>
    </source>
</reference>
<evidence type="ECO:0000256" key="1">
    <source>
        <dbReference type="ARBA" id="ARBA00009437"/>
    </source>
</evidence>
<dbReference type="AlphaFoldDB" id="A0A926VKZ8"/>
<keyword evidence="2" id="KW-0805">Transcription regulation</keyword>
<evidence type="ECO:0000256" key="2">
    <source>
        <dbReference type="ARBA" id="ARBA00023015"/>
    </source>
</evidence>
<feature type="domain" description="HTH lysR-type" evidence="5">
    <location>
        <begin position="1"/>
        <end position="59"/>
    </location>
</feature>
<proteinExistence type="inferred from homology"/>
<dbReference type="GO" id="GO:0003677">
    <property type="term" value="F:DNA binding"/>
    <property type="evidence" value="ECO:0007669"/>
    <property type="project" value="UniProtKB-KW"/>
</dbReference>
<organism evidence="6 7">
    <name type="scientific">Aerosakkonema funiforme FACHB-1375</name>
    <dbReference type="NCBI Taxonomy" id="2949571"/>
    <lineage>
        <taxon>Bacteria</taxon>
        <taxon>Bacillati</taxon>
        <taxon>Cyanobacteriota</taxon>
        <taxon>Cyanophyceae</taxon>
        <taxon>Oscillatoriophycideae</taxon>
        <taxon>Aerosakkonematales</taxon>
        <taxon>Aerosakkonemataceae</taxon>
        <taxon>Aerosakkonema</taxon>
    </lineage>
</organism>
<dbReference type="SUPFAM" id="SSF46785">
    <property type="entry name" value="Winged helix' DNA-binding domain"/>
    <property type="match status" value="1"/>
</dbReference>
<dbReference type="SUPFAM" id="SSF53850">
    <property type="entry name" value="Periplasmic binding protein-like II"/>
    <property type="match status" value="1"/>
</dbReference>
<evidence type="ECO:0000259" key="5">
    <source>
        <dbReference type="PROSITE" id="PS50931"/>
    </source>
</evidence>
<dbReference type="EMBL" id="JACJPW010000144">
    <property type="protein sequence ID" value="MBD2185816.1"/>
    <property type="molecule type" value="Genomic_DNA"/>
</dbReference>
<comment type="caution">
    <text evidence="6">The sequence shown here is derived from an EMBL/GenBank/DDBJ whole genome shotgun (WGS) entry which is preliminary data.</text>
</comment>
<evidence type="ECO:0000256" key="4">
    <source>
        <dbReference type="ARBA" id="ARBA00023163"/>
    </source>
</evidence>
<dbReference type="GO" id="GO:0032993">
    <property type="term" value="C:protein-DNA complex"/>
    <property type="evidence" value="ECO:0007669"/>
    <property type="project" value="TreeGrafter"/>
</dbReference>
<reference evidence="6" key="2">
    <citation type="submission" date="2020-08" db="EMBL/GenBank/DDBJ databases">
        <authorList>
            <person name="Chen M."/>
            <person name="Teng W."/>
            <person name="Zhao L."/>
            <person name="Hu C."/>
            <person name="Zhou Y."/>
            <person name="Han B."/>
            <person name="Song L."/>
            <person name="Shu W."/>
        </authorList>
    </citation>
    <scope>NUCLEOTIDE SEQUENCE</scope>
    <source>
        <strain evidence="6">FACHB-1375</strain>
    </source>
</reference>
<gene>
    <name evidence="6" type="ORF">H6G03_32935</name>
</gene>
<dbReference type="PROSITE" id="PS50931">
    <property type="entry name" value="HTH_LYSR"/>
    <property type="match status" value="1"/>
</dbReference>
<evidence type="ECO:0000256" key="3">
    <source>
        <dbReference type="ARBA" id="ARBA00023125"/>
    </source>
</evidence>
<dbReference type="PANTHER" id="PTHR30346:SF0">
    <property type="entry name" value="HCA OPERON TRANSCRIPTIONAL ACTIVATOR HCAR"/>
    <property type="match status" value="1"/>
</dbReference>
<comment type="similarity">
    <text evidence="1">Belongs to the LysR transcriptional regulatory family.</text>
</comment>
<dbReference type="InterPro" id="IPR005119">
    <property type="entry name" value="LysR_subst-bd"/>
</dbReference>
<dbReference type="CDD" id="cd08414">
    <property type="entry name" value="PBP2_LTTR_aromatics_like"/>
    <property type="match status" value="1"/>
</dbReference>
<dbReference type="PRINTS" id="PR00039">
    <property type="entry name" value="HTHLYSR"/>
</dbReference>
<dbReference type="PANTHER" id="PTHR30346">
    <property type="entry name" value="TRANSCRIPTIONAL DUAL REGULATOR HCAR-RELATED"/>
    <property type="match status" value="1"/>
</dbReference>
<evidence type="ECO:0000313" key="7">
    <source>
        <dbReference type="Proteomes" id="UP000641646"/>
    </source>
</evidence>
<dbReference type="FunFam" id="1.10.10.10:FF:000001">
    <property type="entry name" value="LysR family transcriptional regulator"/>
    <property type="match status" value="1"/>
</dbReference>
<keyword evidence="7" id="KW-1185">Reference proteome</keyword>
<dbReference type="Pfam" id="PF00126">
    <property type="entry name" value="HTH_1"/>
    <property type="match status" value="1"/>
</dbReference>
<dbReference type="RefSeq" id="WP_190474484.1">
    <property type="nucleotide sequence ID" value="NZ_JACJPW010000144.1"/>
</dbReference>
<keyword evidence="4" id="KW-0804">Transcription</keyword>